<feature type="transmembrane region" description="Helical" evidence="6">
    <location>
        <begin position="343"/>
        <end position="370"/>
    </location>
</feature>
<feature type="transmembrane region" description="Helical" evidence="6">
    <location>
        <begin position="437"/>
        <end position="460"/>
    </location>
</feature>
<feature type="domain" description="ABC3 transporter permease C-terminal" evidence="7">
    <location>
        <begin position="699"/>
        <end position="809"/>
    </location>
</feature>
<dbReference type="Pfam" id="PF12704">
    <property type="entry name" value="MacB_PCD"/>
    <property type="match status" value="1"/>
</dbReference>
<keyword evidence="4 6" id="KW-1133">Transmembrane helix</keyword>
<evidence type="ECO:0000313" key="12">
    <source>
        <dbReference type="Proteomes" id="UP000663940"/>
    </source>
</evidence>
<dbReference type="Pfam" id="PF02687">
    <property type="entry name" value="FtsX"/>
    <property type="match status" value="2"/>
</dbReference>
<sequence length="816" mass="92449">MIKNYFKAALRNFRAHRFFTFVNIVGLAIGVSAALAIYVIVSFDLSFDRFHNDNNRIYRVVTDFSYMDKVVAKLGMVNGPLPAVVKAEVTGIKTATRFLEMKNTDVQVPDETSSPVKFRGESSIVLADDEYFNLFNYKWLAGSPTTALREPYQVVLTSAQARKYFPNAPYNQLLGKTIIYDSIKTTVSGIVQTPAQNTDFYFKDFISYPTCLHNANLKNMTRLTEWPGVVWQLFIKIDKHANATDIEARINGLLKKYNKELRPGDDQTEHLQSFRDLHFDPVYANFEKGRRANKTTLYSLLIVAGFLLLLGSINFINLSTAQAAQRAREIGIRKTMGSSRWQLIVQFLSETLVITLVAICIAMVLTPVILKFFADFMPPGVSVNYFDSNLLLFLFTLLITVTLLAGLYPAIILSGYRPVSVLHNLPNKDTGKSSGTLLRKSLSVTQFIIAQFFIMITLLVNKQVFYALHKDMGFSKDGIINISTPLNTINTNKQQLFKDKISQIPQIDLMSIGSEPPADEKIGVWEVTYNDGKKEVKATLQQRNGDENYLKVYRIKLLAGRNLQPADSLTAVLVNEKYTHMIGFQNPADAVGASFDYEGNKRMIVGVVADFYQKSLRDPIMPMSIQTPHYRFNDRFFHILLKPQTTGNNDWSNAIGRMRKAWTEVYPDIEFDYHFFDEEVARFYDSEQRTSKLLGWATGLSILISCLGLLGLTIFNTNRRTREIGIRKVLGASVTQIVKLLSSEIARLIILSFMLVMPFAWFAMNKWLQSYADRTPISWWIFVLSGIGMLFAAFLTSAFQTIRAASSNPVKSLRND</sequence>
<evidence type="ECO:0000259" key="7">
    <source>
        <dbReference type="Pfam" id="PF02687"/>
    </source>
</evidence>
<feature type="domain" description="MacB-like periplasmic core" evidence="8">
    <location>
        <begin position="20"/>
        <end position="251"/>
    </location>
</feature>
<dbReference type="PANTHER" id="PTHR30572">
    <property type="entry name" value="MEMBRANE COMPONENT OF TRANSPORTER-RELATED"/>
    <property type="match status" value="1"/>
</dbReference>
<proteinExistence type="predicted"/>
<evidence type="ECO:0000313" key="11">
    <source>
        <dbReference type="Proteomes" id="UP000250557"/>
    </source>
</evidence>
<dbReference type="InterPro" id="IPR025857">
    <property type="entry name" value="MacB_PCD"/>
</dbReference>
<dbReference type="EMBL" id="CP071880">
    <property type="protein sequence ID" value="QTE50767.1"/>
    <property type="molecule type" value="Genomic_DNA"/>
</dbReference>
<dbReference type="PANTHER" id="PTHR30572:SF18">
    <property type="entry name" value="ABC-TYPE MACROLIDE FAMILY EXPORT SYSTEM PERMEASE COMPONENT 2"/>
    <property type="match status" value="1"/>
</dbReference>
<feature type="transmembrane region" description="Helical" evidence="6">
    <location>
        <begin position="777"/>
        <end position="799"/>
    </location>
</feature>
<feature type="transmembrane region" description="Helical" evidence="6">
    <location>
        <begin position="390"/>
        <end position="416"/>
    </location>
</feature>
<keyword evidence="5 6" id="KW-0472">Membrane</keyword>
<dbReference type="Proteomes" id="UP000250557">
    <property type="component" value="Chromosome"/>
</dbReference>
<evidence type="ECO:0000259" key="8">
    <source>
        <dbReference type="Pfam" id="PF12704"/>
    </source>
</evidence>
<accession>A0AAE6JJ11</accession>
<protein>
    <submittedName>
        <fullName evidence="10">ABC transporter permease</fullName>
    </submittedName>
    <submittedName>
        <fullName evidence="9">FtsX-like permease family protein</fullName>
    </submittedName>
</protein>
<evidence type="ECO:0000256" key="2">
    <source>
        <dbReference type="ARBA" id="ARBA00022475"/>
    </source>
</evidence>
<dbReference type="EMBL" id="CP043451">
    <property type="protein sequence ID" value="QEM06702.1"/>
    <property type="molecule type" value="Genomic_DNA"/>
</dbReference>
<evidence type="ECO:0000256" key="6">
    <source>
        <dbReference type="SAM" id="Phobius"/>
    </source>
</evidence>
<name>A0AAE6JJ11_9SPHI</name>
<keyword evidence="2" id="KW-1003">Cell membrane</keyword>
<feature type="transmembrane region" description="Helical" evidence="6">
    <location>
        <begin position="693"/>
        <end position="715"/>
    </location>
</feature>
<dbReference type="GO" id="GO:0022857">
    <property type="term" value="F:transmembrane transporter activity"/>
    <property type="evidence" value="ECO:0007669"/>
    <property type="project" value="TreeGrafter"/>
</dbReference>
<dbReference type="RefSeq" id="WP_112655940.1">
    <property type="nucleotide sequence ID" value="NZ_CP043451.1"/>
</dbReference>
<gene>
    <name evidence="9" type="ORF">DIU31_025520</name>
    <name evidence="10" type="ORF">J3L21_01905</name>
</gene>
<feature type="transmembrane region" description="Helical" evidence="6">
    <location>
        <begin position="21"/>
        <end position="41"/>
    </location>
</feature>
<comment type="subcellular location">
    <subcellularLocation>
        <location evidence="1">Cell membrane</location>
        <topology evidence="1">Multi-pass membrane protein</topology>
    </subcellularLocation>
</comment>
<dbReference type="InterPro" id="IPR003838">
    <property type="entry name" value="ABC3_permease_C"/>
</dbReference>
<evidence type="ECO:0000256" key="3">
    <source>
        <dbReference type="ARBA" id="ARBA00022692"/>
    </source>
</evidence>
<reference evidence="9 11" key="1">
    <citation type="submission" date="2019-08" db="EMBL/GenBank/DDBJ databases">
        <title>Comparative genome analysis confer to the adaptation heavy metal polluted environment.</title>
        <authorList>
            <person name="Li Y."/>
        </authorList>
    </citation>
    <scope>NUCLEOTIDE SEQUENCE [LARGE SCALE GENOMIC DNA]</scope>
    <source>
        <strain evidence="9 11">P2</strain>
    </source>
</reference>
<organism evidence="9 11">
    <name type="scientific">Mucilaginibacter rubeus</name>
    <dbReference type="NCBI Taxonomy" id="2027860"/>
    <lineage>
        <taxon>Bacteria</taxon>
        <taxon>Pseudomonadati</taxon>
        <taxon>Bacteroidota</taxon>
        <taxon>Sphingobacteriia</taxon>
        <taxon>Sphingobacteriales</taxon>
        <taxon>Sphingobacteriaceae</taxon>
        <taxon>Mucilaginibacter</taxon>
    </lineage>
</organism>
<keyword evidence="3 6" id="KW-0812">Transmembrane</keyword>
<evidence type="ECO:0000313" key="9">
    <source>
        <dbReference type="EMBL" id="QEM06702.1"/>
    </source>
</evidence>
<dbReference type="GO" id="GO:0005886">
    <property type="term" value="C:plasma membrane"/>
    <property type="evidence" value="ECO:0007669"/>
    <property type="project" value="UniProtKB-SubCell"/>
</dbReference>
<evidence type="ECO:0000256" key="1">
    <source>
        <dbReference type="ARBA" id="ARBA00004651"/>
    </source>
</evidence>
<evidence type="ECO:0000313" key="10">
    <source>
        <dbReference type="EMBL" id="QTE50767.1"/>
    </source>
</evidence>
<feature type="transmembrane region" description="Helical" evidence="6">
    <location>
        <begin position="297"/>
        <end position="318"/>
    </location>
</feature>
<evidence type="ECO:0000256" key="5">
    <source>
        <dbReference type="ARBA" id="ARBA00023136"/>
    </source>
</evidence>
<reference evidence="10 12" key="2">
    <citation type="submission" date="2021-03" db="EMBL/GenBank/DDBJ databases">
        <title>Mucilaginibacter strains isolated from gold and copper mining confer multi heavy-metal resistance.</title>
        <authorList>
            <person name="Li Y."/>
        </authorList>
    </citation>
    <scope>NUCLEOTIDE SEQUENCE [LARGE SCALE GENOMIC DNA]</scope>
    <source>
        <strain evidence="10 12">P2-4</strain>
    </source>
</reference>
<evidence type="ECO:0000256" key="4">
    <source>
        <dbReference type="ARBA" id="ARBA00022989"/>
    </source>
</evidence>
<keyword evidence="12" id="KW-1185">Reference proteome</keyword>
<feature type="transmembrane region" description="Helical" evidence="6">
    <location>
        <begin position="745"/>
        <end position="765"/>
    </location>
</feature>
<dbReference type="AlphaFoldDB" id="A0AAE6JJ11"/>
<feature type="domain" description="ABC3 transporter permease C-terminal" evidence="7">
    <location>
        <begin position="302"/>
        <end position="414"/>
    </location>
</feature>
<dbReference type="Proteomes" id="UP000663940">
    <property type="component" value="Chromosome"/>
</dbReference>
<dbReference type="InterPro" id="IPR050250">
    <property type="entry name" value="Macrolide_Exporter_MacB"/>
</dbReference>